<feature type="domain" description="DUF4440" evidence="2">
    <location>
        <begin position="28"/>
        <end position="139"/>
    </location>
</feature>
<organism evidence="3 4">
    <name type="scientific">Caulobacter hibisci</name>
    <dbReference type="NCBI Taxonomy" id="2035993"/>
    <lineage>
        <taxon>Bacteria</taxon>
        <taxon>Pseudomonadati</taxon>
        <taxon>Pseudomonadota</taxon>
        <taxon>Alphaproteobacteria</taxon>
        <taxon>Caulobacterales</taxon>
        <taxon>Caulobacteraceae</taxon>
        <taxon>Caulobacter</taxon>
    </lineage>
</organism>
<sequence length="154" mass="16990">MLRLAGKLIATGLLLWPALALAQDEASLRAADAEQRRLVFESDVAGLKALVHPDMLINGPSGRIVDREQFFESVRTGAIAKEKFERVPERVSIVGGVGTVMGHEIVVAKPGSRDHAVFADRSFERRYTNVFIFLDGRWRFLSRQAAIAPQAAPH</sequence>
<evidence type="ECO:0000313" key="3">
    <source>
        <dbReference type="EMBL" id="MBI1682663.1"/>
    </source>
</evidence>
<dbReference type="SUPFAM" id="SSF54427">
    <property type="entry name" value="NTF2-like"/>
    <property type="match status" value="1"/>
</dbReference>
<dbReference type="InterPro" id="IPR027843">
    <property type="entry name" value="DUF4440"/>
</dbReference>
<evidence type="ECO:0000256" key="1">
    <source>
        <dbReference type="SAM" id="SignalP"/>
    </source>
</evidence>
<name>A0ABS0SVF8_9CAUL</name>
<dbReference type="Gene3D" id="3.10.450.50">
    <property type="match status" value="1"/>
</dbReference>
<comment type="caution">
    <text evidence="3">The sequence shown here is derived from an EMBL/GenBank/DDBJ whole genome shotgun (WGS) entry which is preliminary data.</text>
</comment>
<evidence type="ECO:0000313" key="4">
    <source>
        <dbReference type="Proteomes" id="UP000639859"/>
    </source>
</evidence>
<evidence type="ECO:0000259" key="2">
    <source>
        <dbReference type="Pfam" id="PF14534"/>
    </source>
</evidence>
<keyword evidence="1" id="KW-0732">Signal</keyword>
<dbReference type="RefSeq" id="WP_198574581.1">
    <property type="nucleotide sequence ID" value="NZ_JADWOX010000001.1"/>
</dbReference>
<accession>A0ABS0SVF8</accession>
<proteinExistence type="predicted"/>
<feature type="signal peptide" evidence="1">
    <location>
        <begin position="1"/>
        <end position="22"/>
    </location>
</feature>
<dbReference type="Proteomes" id="UP000639859">
    <property type="component" value="Unassembled WGS sequence"/>
</dbReference>
<dbReference type="Pfam" id="PF14534">
    <property type="entry name" value="DUF4440"/>
    <property type="match status" value="1"/>
</dbReference>
<reference evidence="3 4" key="1">
    <citation type="submission" date="2020-11" db="EMBL/GenBank/DDBJ databases">
        <title>genome sequence of strain KACC 18849.</title>
        <authorList>
            <person name="Gao J."/>
            <person name="Zhang X."/>
        </authorList>
    </citation>
    <scope>NUCLEOTIDE SEQUENCE [LARGE SCALE GENOMIC DNA]</scope>
    <source>
        <strain evidence="3 4">KACC 18849</strain>
    </source>
</reference>
<feature type="chain" id="PRO_5047367379" evidence="1">
    <location>
        <begin position="23"/>
        <end position="154"/>
    </location>
</feature>
<dbReference type="InterPro" id="IPR032710">
    <property type="entry name" value="NTF2-like_dom_sf"/>
</dbReference>
<gene>
    <name evidence="3" type="ORF">I4Q42_03180</name>
</gene>
<protein>
    <submittedName>
        <fullName evidence="3">Nuclear transport factor 2 family protein</fullName>
    </submittedName>
</protein>
<dbReference type="EMBL" id="JADWOX010000001">
    <property type="protein sequence ID" value="MBI1682663.1"/>
    <property type="molecule type" value="Genomic_DNA"/>
</dbReference>
<keyword evidence="4" id="KW-1185">Reference proteome</keyword>